<dbReference type="PANTHER" id="PTHR11085:SF4">
    <property type="entry name" value="NAD-DEPENDENT PROTEIN DEACYLASE"/>
    <property type="match status" value="1"/>
</dbReference>
<dbReference type="RefSeq" id="WP_407030327.1">
    <property type="nucleotide sequence ID" value="NZ_JAQGEF010000003.1"/>
</dbReference>
<evidence type="ECO:0000259" key="5">
    <source>
        <dbReference type="PROSITE" id="PS50305"/>
    </source>
</evidence>
<evidence type="ECO:0000313" key="7">
    <source>
        <dbReference type="Proteomes" id="UP001210231"/>
    </source>
</evidence>
<dbReference type="Gene3D" id="3.30.1600.10">
    <property type="entry name" value="SIR2/SIRT2 'Small Domain"/>
    <property type="match status" value="1"/>
</dbReference>
<dbReference type="EC" id="2.3.1.286" evidence="1"/>
<keyword evidence="7" id="KW-1185">Reference proteome</keyword>
<dbReference type="InterPro" id="IPR050134">
    <property type="entry name" value="NAD-dep_sirtuin_deacylases"/>
</dbReference>
<dbReference type="SUPFAM" id="SSF52467">
    <property type="entry name" value="DHS-like NAD/FAD-binding domain"/>
    <property type="match status" value="1"/>
</dbReference>
<accession>A0ABT4UGM3</accession>
<dbReference type="InterPro" id="IPR029035">
    <property type="entry name" value="DHS-like_NAD/FAD-binding_dom"/>
</dbReference>
<dbReference type="Proteomes" id="UP001210231">
    <property type="component" value="Unassembled WGS sequence"/>
</dbReference>
<dbReference type="PANTHER" id="PTHR11085">
    <property type="entry name" value="NAD-DEPENDENT PROTEIN DEACYLASE SIRTUIN-5, MITOCHONDRIAL-RELATED"/>
    <property type="match status" value="1"/>
</dbReference>
<evidence type="ECO:0000256" key="4">
    <source>
        <dbReference type="PROSITE-ProRule" id="PRU00236"/>
    </source>
</evidence>
<evidence type="ECO:0000313" key="6">
    <source>
        <dbReference type="EMBL" id="MDA3613998.1"/>
    </source>
</evidence>
<keyword evidence="2" id="KW-0808">Transferase</keyword>
<dbReference type="EMBL" id="JAQGEF010000003">
    <property type="protein sequence ID" value="MDA3613998.1"/>
    <property type="molecule type" value="Genomic_DNA"/>
</dbReference>
<dbReference type="PROSITE" id="PS50305">
    <property type="entry name" value="SIRTUIN"/>
    <property type="match status" value="1"/>
</dbReference>
<protein>
    <recommendedName>
        <fullName evidence="1">protein acetyllysine N-acetyltransferase</fullName>
        <ecNumber evidence="1">2.3.1.286</ecNumber>
    </recommendedName>
</protein>
<evidence type="ECO:0000256" key="3">
    <source>
        <dbReference type="ARBA" id="ARBA00023027"/>
    </source>
</evidence>
<feature type="domain" description="Deacetylase sirtuin-type" evidence="5">
    <location>
        <begin position="1"/>
        <end position="237"/>
    </location>
</feature>
<reference evidence="6 7" key="1">
    <citation type="submission" date="2022-12" db="EMBL/GenBank/DDBJ databases">
        <title>Chitinophagaceae gen. sp. nov., a new member of the family Chitinophagaceae, isolated from soil in a chemical factory.</title>
        <authorList>
            <person name="Ke Z."/>
        </authorList>
    </citation>
    <scope>NUCLEOTIDE SEQUENCE [LARGE SCALE GENOMIC DNA]</scope>
    <source>
        <strain evidence="6 7">LY-5</strain>
    </source>
</reference>
<dbReference type="Gene3D" id="3.40.50.1220">
    <property type="entry name" value="TPP-binding domain"/>
    <property type="match status" value="1"/>
</dbReference>
<keyword evidence="3" id="KW-0520">NAD</keyword>
<comment type="caution">
    <text evidence="4">Lacks conserved residue(s) required for the propagation of feature annotation.</text>
</comment>
<organism evidence="6 7">
    <name type="scientific">Polluticaenibacter yanchengensis</name>
    <dbReference type="NCBI Taxonomy" id="3014562"/>
    <lineage>
        <taxon>Bacteria</taxon>
        <taxon>Pseudomonadati</taxon>
        <taxon>Bacteroidota</taxon>
        <taxon>Chitinophagia</taxon>
        <taxon>Chitinophagales</taxon>
        <taxon>Chitinophagaceae</taxon>
        <taxon>Polluticaenibacter</taxon>
    </lineage>
</organism>
<comment type="caution">
    <text evidence="6">The sequence shown here is derived from an EMBL/GenBank/DDBJ whole genome shotgun (WGS) entry which is preliminary data.</text>
</comment>
<name>A0ABT4UGM3_9BACT</name>
<dbReference type="InterPro" id="IPR003000">
    <property type="entry name" value="Sirtuin"/>
</dbReference>
<evidence type="ECO:0000256" key="2">
    <source>
        <dbReference type="ARBA" id="ARBA00022679"/>
    </source>
</evidence>
<proteinExistence type="predicted"/>
<dbReference type="Pfam" id="PF02146">
    <property type="entry name" value="SIR2"/>
    <property type="match status" value="1"/>
</dbReference>
<dbReference type="InterPro" id="IPR026590">
    <property type="entry name" value="Ssirtuin_cat_dom"/>
</dbReference>
<sequence length="237" mass="26427">MSTNKLKVVVLTGAGISAESGLQTFRDSDGLWNGHNVDDVATIDGWRKNPALVLAFYNDRRETALKAEPNHAHKILAELEKDFDVHIITQNIDNLHEKAGSTHIYHLHGEISKCRSEKNINLKYDYDKPLKLGDVGNDGAQLRPDIVWFGEAVPMMDKVMKLCEQADVFVVIGSSLQVYPAASLIHYAPPFCHKFVIDKCIPSNLGVGKIVRIEHSATVGIDVFKTELYRIKDGHVK</sequence>
<dbReference type="InterPro" id="IPR026591">
    <property type="entry name" value="Sirtuin_cat_small_dom_sf"/>
</dbReference>
<gene>
    <name evidence="6" type="ORF">O3P16_04220</name>
</gene>
<evidence type="ECO:0000256" key="1">
    <source>
        <dbReference type="ARBA" id="ARBA00012928"/>
    </source>
</evidence>